<accession>A0A409W420</accession>
<reference evidence="2 3" key="1">
    <citation type="journal article" date="2018" name="Evol. Lett.">
        <title>Horizontal gene cluster transfer increased hallucinogenic mushroom diversity.</title>
        <authorList>
            <person name="Reynolds H.T."/>
            <person name="Vijayakumar V."/>
            <person name="Gluck-Thaler E."/>
            <person name="Korotkin H.B."/>
            <person name="Matheny P.B."/>
            <person name="Slot J.C."/>
        </authorList>
    </citation>
    <scope>NUCLEOTIDE SEQUENCE [LARGE SCALE GENOMIC DNA]</scope>
    <source>
        <strain evidence="2 3">2629</strain>
    </source>
</reference>
<dbReference type="EMBL" id="NHTK01005828">
    <property type="protein sequence ID" value="PPQ73242.1"/>
    <property type="molecule type" value="Genomic_DNA"/>
</dbReference>
<evidence type="ECO:0000313" key="3">
    <source>
        <dbReference type="Proteomes" id="UP000284842"/>
    </source>
</evidence>
<dbReference type="PROSITE" id="PS50231">
    <property type="entry name" value="RICIN_B_LECTIN"/>
    <property type="match status" value="2"/>
</dbReference>
<evidence type="ECO:0000259" key="1">
    <source>
        <dbReference type="SMART" id="SM00458"/>
    </source>
</evidence>
<sequence>MTLFITNNAVATIPAGGVLNHTAPDGNFNVGTDSGAPPGTTGNVGQIVAGILSGTYDGHYLFEKTPAPFYTGIKVTPKSPVNGQFCKPAICNAQVCDSTYESQPMRLSPTAPDAPTPPLELCPGTPGYNIEFCPGGQFLNPNAGVPINPNGNKSKCLDVRGAVFQNGTPVQIYDCNGTNAQKWVLKRGIGAIQLAGTNFCLDSSTNAANHNKMKIWQCYPGIPAQTWSYERFMNRVKRVGSAVLCGPQLTVRNKCPQAMTLFISNNAVATIPAGGVLNHTAPDSNFYVGTDSGAPAGTTGTVGQIVAGFLTYNGYYLFEKTPAPFYTGIKVAPKSPVNGQFCKPSICNAQVCDSTYEGEPRRLSPVAPDAPTPPLELCHNNPGYDIEFCPGGQFLDPNAGVPINPNGNKSKCLDVRGAVFQNGTPVQIYDCNGTNAQKWLIKRGIGAIQVAGTNFCLDSSTDAVNHNKMKIWQCYPGIPAQTWSFERFMSKIKRVGSENQCLDLPNGGLWNTNVVETYQCYAFNTNQMCPRDLTFFINESLVATIPAGGAFNYPGPDNSFVVGTDLNGSPPGTTGTVGQIDAGFLSYNGYYLFERRPPPFYTGIKVTPKSPISGEFCKPAVCNGQVCASTYKGVPRKLAPQAPDQPAPPLELCHNNPGYDVV</sequence>
<dbReference type="InParanoid" id="A0A409W420"/>
<comment type="caution">
    <text evidence="2">The sequence shown here is derived from an EMBL/GenBank/DDBJ whole genome shotgun (WGS) entry which is preliminary data.</text>
</comment>
<name>A0A409W420_9AGAR</name>
<feature type="domain" description="Ricin B lectin" evidence="1">
    <location>
        <begin position="142"/>
        <end position="272"/>
    </location>
</feature>
<gene>
    <name evidence="2" type="ORF">CVT24_009953</name>
</gene>
<dbReference type="AlphaFoldDB" id="A0A409W420"/>
<protein>
    <recommendedName>
        <fullName evidence="1">Ricin B lectin domain-containing protein</fullName>
    </recommendedName>
</protein>
<dbReference type="Gene3D" id="2.80.10.50">
    <property type="match status" value="3"/>
</dbReference>
<evidence type="ECO:0000313" key="2">
    <source>
        <dbReference type="EMBL" id="PPQ73242.1"/>
    </source>
</evidence>
<organism evidence="2 3">
    <name type="scientific">Panaeolus cyanescens</name>
    <dbReference type="NCBI Taxonomy" id="181874"/>
    <lineage>
        <taxon>Eukaryota</taxon>
        <taxon>Fungi</taxon>
        <taxon>Dikarya</taxon>
        <taxon>Basidiomycota</taxon>
        <taxon>Agaricomycotina</taxon>
        <taxon>Agaricomycetes</taxon>
        <taxon>Agaricomycetidae</taxon>
        <taxon>Agaricales</taxon>
        <taxon>Agaricineae</taxon>
        <taxon>Galeropsidaceae</taxon>
        <taxon>Panaeolus</taxon>
    </lineage>
</organism>
<keyword evidence="3" id="KW-1185">Reference proteome</keyword>
<dbReference type="InterPro" id="IPR035992">
    <property type="entry name" value="Ricin_B-like_lectins"/>
</dbReference>
<proteinExistence type="predicted"/>
<dbReference type="OrthoDB" id="6770063at2759"/>
<dbReference type="SUPFAM" id="SSF50370">
    <property type="entry name" value="Ricin B-like lectins"/>
    <property type="match status" value="2"/>
</dbReference>
<dbReference type="CDD" id="cd00161">
    <property type="entry name" value="beta-trefoil_Ricin-like"/>
    <property type="match status" value="2"/>
</dbReference>
<dbReference type="InterPro" id="IPR000772">
    <property type="entry name" value="Ricin_B_lectin"/>
</dbReference>
<dbReference type="SMART" id="SM00458">
    <property type="entry name" value="RICIN"/>
    <property type="match status" value="2"/>
</dbReference>
<dbReference type="Proteomes" id="UP000284842">
    <property type="component" value="Unassembled WGS sequence"/>
</dbReference>
<feature type="domain" description="Ricin B lectin" evidence="1">
    <location>
        <begin position="398"/>
        <end position="532"/>
    </location>
</feature>
<dbReference type="Pfam" id="PF00652">
    <property type="entry name" value="Ricin_B_lectin"/>
    <property type="match status" value="2"/>
</dbReference>